<dbReference type="Gene3D" id="3.30.465.10">
    <property type="match status" value="1"/>
</dbReference>
<evidence type="ECO:0000313" key="6">
    <source>
        <dbReference type="EMBL" id="ATX82192.1"/>
    </source>
</evidence>
<dbReference type="SUPFAM" id="SSF55103">
    <property type="entry name" value="FAD-linked oxidases, C-terminal domain"/>
    <property type="match status" value="1"/>
</dbReference>
<dbReference type="Gene3D" id="1.10.45.10">
    <property type="entry name" value="Vanillyl-alcohol Oxidase, Chain A, domain 4"/>
    <property type="match status" value="1"/>
</dbReference>
<evidence type="ECO:0000256" key="4">
    <source>
        <dbReference type="ARBA" id="ARBA00023002"/>
    </source>
</evidence>
<dbReference type="InterPro" id="IPR016171">
    <property type="entry name" value="Vanillyl_alc_oxidase_C-sub2"/>
</dbReference>
<dbReference type="RefSeq" id="WP_100265571.1">
    <property type="nucleotide sequence ID" value="NZ_CP018800.1"/>
</dbReference>
<keyword evidence="3" id="KW-0274">FAD</keyword>
<dbReference type="Proteomes" id="UP000231637">
    <property type="component" value="Chromosome"/>
</dbReference>
<evidence type="ECO:0000256" key="3">
    <source>
        <dbReference type="ARBA" id="ARBA00022827"/>
    </source>
</evidence>
<evidence type="ECO:0000313" key="7">
    <source>
        <dbReference type="Proteomes" id="UP000231637"/>
    </source>
</evidence>
<dbReference type="GO" id="GO:0071949">
    <property type="term" value="F:FAD binding"/>
    <property type="evidence" value="ECO:0007669"/>
    <property type="project" value="InterPro"/>
</dbReference>
<dbReference type="InterPro" id="IPR036318">
    <property type="entry name" value="FAD-bd_PCMH-like_sf"/>
</dbReference>
<dbReference type="GO" id="GO:0016491">
    <property type="term" value="F:oxidoreductase activity"/>
    <property type="evidence" value="ECO:0007669"/>
    <property type="project" value="UniProtKB-KW"/>
</dbReference>
<feature type="domain" description="FAD-binding PCMH-type" evidence="5">
    <location>
        <begin position="1"/>
        <end position="168"/>
    </location>
</feature>
<dbReference type="NCBIfam" id="NF008439">
    <property type="entry name" value="PRK11282.1"/>
    <property type="match status" value="1"/>
</dbReference>
<comment type="cofactor">
    <cofactor evidence="1">
        <name>FAD</name>
        <dbReference type="ChEBI" id="CHEBI:57692"/>
    </cofactor>
</comment>
<evidence type="ECO:0000259" key="5">
    <source>
        <dbReference type="PROSITE" id="PS51387"/>
    </source>
</evidence>
<reference evidence="6 7" key="1">
    <citation type="submission" date="2016-12" db="EMBL/GenBank/DDBJ databases">
        <title>Isolation and genomic insights into novel planktonic Zetaproteobacteria from stratified waters of the Chesapeake Bay.</title>
        <authorList>
            <person name="McAllister S.M."/>
            <person name="Kato S."/>
            <person name="Chan C.S."/>
            <person name="Chiu B.K."/>
            <person name="Field E.K."/>
        </authorList>
    </citation>
    <scope>NUCLEOTIDE SEQUENCE [LARGE SCALE GENOMIC DNA]</scope>
    <source>
        <strain evidence="6 7">CP-8</strain>
    </source>
</reference>
<keyword evidence="2" id="KW-0285">Flavoprotein</keyword>
<evidence type="ECO:0000256" key="2">
    <source>
        <dbReference type="ARBA" id="ARBA00022630"/>
    </source>
</evidence>
<dbReference type="InterPro" id="IPR006094">
    <property type="entry name" value="Oxid_FAD_bind_N"/>
</dbReference>
<dbReference type="InterPro" id="IPR016164">
    <property type="entry name" value="FAD-linked_Oxase-like_C"/>
</dbReference>
<accession>A0A2K8L502</accession>
<dbReference type="Pfam" id="PF01565">
    <property type="entry name" value="FAD_binding_4"/>
    <property type="match status" value="1"/>
</dbReference>
<dbReference type="PANTHER" id="PTHR11748">
    <property type="entry name" value="D-LACTATE DEHYDROGENASE"/>
    <property type="match status" value="1"/>
</dbReference>
<dbReference type="PROSITE" id="PS51387">
    <property type="entry name" value="FAD_PCMH"/>
    <property type="match status" value="1"/>
</dbReference>
<proteinExistence type="predicted"/>
<dbReference type="InterPro" id="IPR016169">
    <property type="entry name" value="FAD-bd_PCMH_sub2"/>
</dbReference>
<protein>
    <submittedName>
        <fullName evidence="6">Glycolate oxidase FAD binding subunit</fullName>
    </submittedName>
</protein>
<keyword evidence="7" id="KW-1185">Reference proteome</keyword>
<evidence type="ECO:0000256" key="1">
    <source>
        <dbReference type="ARBA" id="ARBA00001974"/>
    </source>
</evidence>
<dbReference type="Pfam" id="PF02913">
    <property type="entry name" value="FAD-oxidase_C"/>
    <property type="match status" value="1"/>
</dbReference>
<dbReference type="OrthoDB" id="9811557at2"/>
<dbReference type="KEGG" id="mfn:Ga0123462_1328"/>
<name>A0A2K8L502_9PROT</name>
<dbReference type="AlphaFoldDB" id="A0A2K8L502"/>
<gene>
    <name evidence="6" type="ORF">Ga0123462_1328</name>
</gene>
<dbReference type="PANTHER" id="PTHR11748:SF103">
    <property type="entry name" value="GLYCOLATE OXIDASE SUBUNIT GLCE"/>
    <property type="match status" value="1"/>
</dbReference>
<sequence length="354" mass="38428">MGSSEIRQQIEDAFRGGRALNIIGNGTKSWYGREPLGEPLSVSAHSGIISYQSTELVITARAGTKLSELADALDGHRQRLPFDPPYYGEDATIGGTVACGFSGPRRPYAGACRDFVLGCHMINGRGEEMRFGGEVMKNVAGFDVSRAMAGSLGTLGVLLDVSLKVLPHRQAEQTVMIEAGYIDAIRIMNRWAGTPLPVTAMAADGERVYFRICGTESAVRKSAALIGGEIYVDGLNLWKDIREHNLSFFDDLRPLWRLSVPSDAQHPLLAASEDTDWFIGWGGAQRWLKSDLPSEQIFAVASEAGGHATLFRGGDRTAEIFAPLSDGEMKLHRQLKAAFDPKGILNPGRMYGGI</sequence>
<keyword evidence="4" id="KW-0560">Oxidoreductase</keyword>
<dbReference type="SUPFAM" id="SSF56176">
    <property type="entry name" value="FAD-binding/transporter-associated domain-like"/>
    <property type="match status" value="1"/>
</dbReference>
<dbReference type="InterPro" id="IPR004113">
    <property type="entry name" value="FAD-bd_oxidored_4_C"/>
</dbReference>
<dbReference type="InterPro" id="IPR016166">
    <property type="entry name" value="FAD-bd_PCMH"/>
</dbReference>
<organism evidence="6 7">
    <name type="scientific">Mariprofundus ferrinatatus</name>
    <dbReference type="NCBI Taxonomy" id="1921087"/>
    <lineage>
        <taxon>Bacteria</taxon>
        <taxon>Pseudomonadati</taxon>
        <taxon>Pseudomonadota</taxon>
        <taxon>Candidatius Mariprofundia</taxon>
        <taxon>Mariprofundales</taxon>
        <taxon>Mariprofundaceae</taxon>
        <taxon>Mariprofundus</taxon>
    </lineage>
</organism>
<dbReference type="EMBL" id="CP018800">
    <property type="protein sequence ID" value="ATX82192.1"/>
    <property type="molecule type" value="Genomic_DNA"/>
</dbReference>